<dbReference type="EMBL" id="MQVS01000003">
    <property type="protein sequence ID" value="OKL52003.1"/>
    <property type="molecule type" value="Genomic_DNA"/>
</dbReference>
<accession>A0A1Q5PWK4</accession>
<dbReference type="STRING" id="52770.BSZ40_03480"/>
<dbReference type="GO" id="GO:0030246">
    <property type="term" value="F:carbohydrate binding"/>
    <property type="evidence" value="ECO:0007669"/>
    <property type="project" value="InterPro"/>
</dbReference>
<name>A0A1Q5PWK4_9ACTO</name>
<keyword evidence="2" id="KW-1185">Reference proteome</keyword>
<evidence type="ECO:0008006" key="3">
    <source>
        <dbReference type="Google" id="ProtNLM"/>
    </source>
</evidence>
<dbReference type="InterPro" id="IPR014718">
    <property type="entry name" value="GH-type_carb-bd"/>
</dbReference>
<dbReference type="Pfam" id="PF01263">
    <property type="entry name" value="Aldose_epim"/>
    <property type="match status" value="1"/>
</dbReference>
<dbReference type="PANTHER" id="PTHR10091:SF0">
    <property type="entry name" value="GALACTOSE MUTAROTASE"/>
    <property type="match status" value="1"/>
</dbReference>
<dbReference type="AlphaFoldDB" id="A0A1Q5PWK4"/>
<reference evidence="2" key="1">
    <citation type="submission" date="2016-12" db="EMBL/GenBank/DDBJ databases">
        <authorList>
            <person name="Meng X."/>
        </authorList>
    </citation>
    <scope>NUCLEOTIDE SEQUENCE [LARGE SCALE GENOMIC DNA]</scope>
    <source>
        <strain evidence="2">DSM 20732</strain>
    </source>
</reference>
<dbReference type="Gene3D" id="2.70.98.10">
    <property type="match status" value="1"/>
</dbReference>
<sequence>MAERGDWKNETWIIRHEGARLEVAARGATVVSWRVATPAGPRELIDGYRDDAELEAGHGARSAVMAPWSNRIHDACYTFADQHYDLGPAADGSREAIHGLVSDQDFTLTEATDNSLTLATSVAPQAGYPFPVTVAVTYRLAVGPRGGQRLEAHLVTTNVGTRRAPVGIGWHPYVQLGNVDELRVAIPARARVAVDDALIPLLGDDAYVPTALPVELAPIGEAIIDTAYTDLVADADGLVRSLLVGPDGASVTLEQRTATQRRGQGIVHIFTGDTLQVRRRQSLAIEPCQFVTNAFNRAETGRAVALAPGHSAVLDAALVYRGA</sequence>
<protein>
    <recommendedName>
        <fullName evidence="3">Aldose 1-epimerase</fullName>
    </recommendedName>
</protein>
<dbReference type="InterPro" id="IPR011013">
    <property type="entry name" value="Gal_mutarotase_sf_dom"/>
</dbReference>
<dbReference type="Proteomes" id="UP000185612">
    <property type="component" value="Unassembled WGS sequence"/>
</dbReference>
<dbReference type="GO" id="GO:0033499">
    <property type="term" value="P:galactose catabolic process via UDP-galactose, Leloir pathway"/>
    <property type="evidence" value="ECO:0007669"/>
    <property type="project" value="TreeGrafter"/>
</dbReference>
<evidence type="ECO:0000313" key="1">
    <source>
        <dbReference type="EMBL" id="OKL52003.1"/>
    </source>
</evidence>
<comment type="caution">
    <text evidence="1">The sequence shown here is derived from an EMBL/GenBank/DDBJ whole genome shotgun (WGS) entry which is preliminary data.</text>
</comment>
<gene>
    <name evidence="1" type="ORF">BSZ40_03480</name>
</gene>
<dbReference type="InterPro" id="IPR008183">
    <property type="entry name" value="Aldose_1/G6P_1-epimerase"/>
</dbReference>
<organism evidence="1 2">
    <name type="scientific">Buchananella hordeovulneris</name>
    <dbReference type="NCBI Taxonomy" id="52770"/>
    <lineage>
        <taxon>Bacteria</taxon>
        <taxon>Bacillati</taxon>
        <taxon>Actinomycetota</taxon>
        <taxon>Actinomycetes</taxon>
        <taxon>Actinomycetales</taxon>
        <taxon>Actinomycetaceae</taxon>
        <taxon>Buchananella</taxon>
    </lineage>
</organism>
<dbReference type="SUPFAM" id="SSF74650">
    <property type="entry name" value="Galactose mutarotase-like"/>
    <property type="match status" value="1"/>
</dbReference>
<dbReference type="OrthoDB" id="4739604at2"/>
<dbReference type="GO" id="GO:0004034">
    <property type="term" value="F:aldose 1-epimerase activity"/>
    <property type="evidence" value="ECO:0007669"/>
    <property type="project" value="TreeGrafter"/>
</dbReference>
<proteinExistence type="predicted"/>
<dbReference type="InParanoid" id="A0A1Q5PWK4"/>
<dbReference type="RefSeq" id="WP_073823388.1">
    <property type="nucleotide sequence ID" value="NZ_MQVS01000003.1"/>
</dbReference>
<evidence type="ECO:0000313" key="2">
    <source>
        <dbReference type="Proteomes" id="UP000185612"/>
    </source>
</evidence>
<dbReference type="PANTHER" id="PTHR10091">
    <property type="entry name" value="ALDOSE-1-EPIMERASE"/>
    <property type="match status" value="1"/>
</dbReference>
<dbReference type="GO" id="GO:0006006">
    <property type="term" value="P:glucose metabolic process"/>
    <property type="evidence" value="ECO:0007669"/>
    <property type="project" value="TreeGrafter"/>
</dbReference>